<comment type="caution">
    <text evidence="2">The sequence shown here is derived from an EMBL/GenBank/DDBJ whole genome shotgun (WGS) entry which is preliminary data.</text>
</comment>
<accession>A0A0E2B9W5</accession>
<keyword evidence="1" id="KW-0812">Transmembrane</keyword>
<keyword evidence="3" id="KW-1185">Reference proteome</keyword>
<gene>
    <name evidence="2" type="ORF">LEP1GSC179_0332</name>
</gene>
<name>A0A0E2B9W5_9LEPT</name>
<feature type="transmembrane region" description="Helical" evidence="1">
    <location>
        <begin position="155"/>
        <end position="173"/>
    </location>
</feature>
<protein>
    <submittedName>
        <fullName evidence="2">PF06532 family protein</fullName>
    </submittedName>
</protein>
<feature type="transmembrane region" description="Helical" evidence="1">
    <location>
        <begin position="28"/>
        <end position="48"/>
    </location>
</feature>
<dbReference type="Proteomes" id="UP000006329">
    <property type="component" value="Unassembled WGS sequence"/>
</dbReference>
<keyword evidence="1" id="KW-1133">Transmembrane helix</keyword>
<dbReference type="EMBL" id="AHON02000087">
    <property type="protein sequence ID" value="EKO31992.1"/>
    <property type="molecule type" value="Genomic_DNA"/>
</dbReference>
<feature type="transmembrane region" description="Helical" evidence="1">
    <location>
        <begin position="185"/>
        <end position="204"/>
    </location>
</feature>
<proteinExistence type="predicted"/>
<keyword evidence="1" id="KW-0472">Membrane</keyword>
<sequence>MSYKEQTTESLIRKMAQEPPILKNYKNWSIVFLPIFAVISFLCLLSFYPLTNRFTHIPSLFPDFLWVSVICFYSFWILFLLRFPEESFSKRVRFPLVFASLWILYSIGAFGLDRISGNEISIHIGKCWIFLLISSILFTGHGIAILRLGKPGNPILAVAILSVFSLAFANFCLKFVCNDQNSLHILVSHACVSLGLFIFYFFAFKNILKW</sequence>
<evidence type="ECO:0000313" key="3">
    <source>
        <dbReference type="Proteomes" id="UP000006329"/>
    </source>
</evidence>
<evidence type="ECO:0000256" key="1">
    <source>
        <dbReference type="SAM" id="Phobius"/>
    </source>
</evidence>
<dbReference type="RefSeq" id="WP_004470710.1">
    <property type="nucleotide sequence ID" value="NZ_AHON02000087.1"/>
</dbReference>
<feature type="transmembrane region" description="Helical" evidence="1">
    <location>
        <begin position="60"/>
        <end position="81"/>
    </location>
</feature>
<organism evidence="2 3">
    <name type="scientific">Leptospira santarosai str. MOR084</name>
    <dbReference type="NCBI Taxonomy" id="1049984"/>
    <lineage>
        <taxon>Bacteria</taxon>
        <taxon>Pseudomonadati</taxon>
        <taxon>Spirochaetota</taxon>
        <taxon>Spirochaetia</taxon>
        <taxon>Leptospirales</taxon>
        <taxon>Leptospiraceae</taxon>
        <taxon>Leptospira</taxon>
    </lineage>
</organism>
<evidence type="ECO:0000313" key="2">
    <source>
        <dbReference type="EMBL" id="EKO31992.1"/>
    </source>
</evidence>
<feature type="transmembrane region" description="Helical" evidence="1">
    <location>
        <begin position="93"/>
        <end position="115"/>
    </location>
</feature>
<feature type="transmembrane region" description="Helical" evidence="1">
    <location>
        <begin position="127"/>
        <end position="149"/>
    </location>
</feature>
<dbReference type="AlphaFoldDB" id="A0A0E2B9W5"/>
<reference evidence="2" key="1">
    <citation type="submission" date="2012-10" db="EMBL/GenBank/DDBJ databases">
        <authorList>
            <person name="Harkins D.M."/>
            <person name="Durkin A.S."/>
            <person name="Brinkac L.M."/>
            <person name="Haft D.H."/>
            <person name="Selengut J.D."/>
            <person name="Sanka R."/>
            <person name="DePew J."/>
            <person name="Purushe J."/>
            <person name="Matthias M.A."/>
            <person name="Vinetz J.M."/>
            <person name="Sutton G.G."/>
            <person name="Nierman W.C."/>
            <person name="Fouts D.E."/>
        </authorList>
    </citation>
    <scope>NUCLEOTIDE SEQUENCE [LARGE SCALE GENOMIC DNA]</scope>
    <source>
        <strain evidence="2">MOR084</strain>
    </source>
</reference>